<evidence type="ECO:0000313" key="3">
    <source>
        <dbReference type="EMBL" id="PRY56492.1"/>
    </source>
</evidence>
<feature type="compositionally biased region" description="Basic and acidic residues" evidence="1">
    <location>
        <begin position="180"/>
        <end position="189"/>
    </location>
</feature>
<dbReference type="AlphaFoldDB" id="A0A2T0UF19"/>
<dbReference type="RefSeq" id="WP_106365916.1">
    <property type="nucleotide sequence ID" value="NZ_PVTJ01000009.1"/>
</dbReference>
<evidence type="ECO:0000256" key="2">
    <source>
        <dbReference type="SAM" id="Phobius"/>
    </source>
</evidence>
<keyword evidence="2" id="KW-0812">Transmembrane</keyword>
<dbReference type="OrthoDB" id="9912464at2"/>
<feature type="region of interest" description="Disordered" evidence="1">
    <location>
        <begin position="173"/>
        <end position="195"/>
    </location>
</feature>
<keyword evidence="2" id="KW-0472">Membrane</keyword>
<protein>
    <submittedName>
        <fullName evidence="3">Uncharacterized protein</fullName>
    </submittedName>
</protein>
<proteinExistence type="predicted"/>
<sequence>MTEPTTRRVTISFTVPTITHAVIGAILAAGAAVAYWVHFALPGGHAFTTSGLANLAGCIVLAYWLWCTIERDRTGVVNLDDRTAAAIAEAEAREARLHAKIDESTCAMLTTLREISEAINENRAAIKSMDDAVTASTVAVEAATAAVKECIGAIVALQNCYLREGTVLVLPGEDEPADAGSDRGKEAPRELPLPA</sequence>
<accession>A0A2T0UF19</accession>
<feature type="transmembrane region" description="Helical" evidence="2">
    <location>
        <begin position="21"/>
        <end position="41"/>
    </location>
</feature>
<name>A0A2T0UF19_9ACTN</name>
<dbReference type="EMBL" id="PVTJ01000009">
    <property type="protein sequence ID" value="PRY56492.1"/>
    <property type="molecule type" value="Genomic_DNA"/>
</dbReference>
<evidence type="ECO:0000313" key="4">
    <source>
        <dbReference type="Proteomes" id="UP000238176"/>
    </source>
</evidence>
<dbReference type="Proteomes" id="UP000238176">
    <property type="component" value="Unassembled WGS sequence"/>
</dbReference>
<feature type="transmembrane region" description="Helical" evidence="2">
    <location>
        <begin position="47"/>
        <end position="66"/>
    </location>
</feature>
<reference evidence="3 4" key="1">
    <citation type="submission" date="2018-03" db="EMBL/GenBank/DDBJ databases">
        <title>Genomic Encyclopedia of Type Strains, Phase III (KMG-III): the genomes of soil and plant-associated and newly described type strains.</title>
        <authorList>
            <person name="Whitman W."/>
        </authorList>
    </citation>
    <scope>NUCLEOTIDE SEQUENCE [LARGE SCALE GENOMIC DNA]</scope>
    <source>
        <strain evidence="3 4">CGMCC 4.7067</strain>
    </source>
</reference>
<gene>
    <name evidence="3" type="ORF">B0I28_109141</name>
</gene>
<keyword evidence="4" id="KW-1185">Reference proteome</keyword>
<keyword evidence="2" id="KW-1133">Transmembrane helix</keyword>
<comment type="caution">
    <text evidence="3">The sequence shown here is derived from an EMBL/GenBank/DDBJ whole genome shotgun (WGS) entry which is preliminary data.</text>
</comment>
<evidence type="ECO:0000256" key="1">
    <source>
        <dbReference type="SAM" id="MobiDB-lite"/>
    </source>
</evidence>
<organism evidence="3 4">
    <name type="scientific">Glycomyces artemisiae</name>
    <dbReference type="NCBI Taxonomy" id="1076443"/>
    <lineage>
        <taxon>Bacteria</taxon>
        <taxon>Bacillati</taxon>
        <taxon>Actinomycetota</taxon>
        <taxon>Actinomycetes</taxon>
        <taxon>Glycomycetales</taxon>
        <taxon>Glycomycetaceae</taxon>
        <taxon>Glycomyces</taxon>
    </lineage>
</organism>